<dbReference type="KEGG" id="bbev:BBEV_2318"/>
<dbReference type="RefSeq" id="WP_069365618.1">
    <property type="nucleotide sequence ID" value="NZ_CP012502.1"/>
</dbReference>
<keyword evidence="3" id="KW-0285">Flavoprotein</keyword>
<gene>
    <name evidence="7" type="primary">trxB-4</name>
    <name evidence="7" type="ORF">BBEV_2318</name>
</gene>
<feature type="domain" description="FAD-dependent oxidoreductase 2 FAD-binding" evidence="5">
    <location>
        <begin position="3"/>
        <end position="35"/>
    </location>
</feature>
<dbReference type="Pfam" id="PF07992">
    <property type="entry name" value="Pyr_redox_2"/>
    <property type="match status" value="1"/>
</dbReference>
<dbReference type="Pfam" id="PF00890">
    <property type="entry name" value="FAD_binding_2"/>
    <property type="match status" value="1"/>
</dbReference>
<evidence type="ECO:0000259" key="6">
    <source>
        <dbReference type="Pfam" id="PF07992"/>
    </source>
</evidence>
<sequence>MHDIIIVGAGPAGASAALFAAKAGKNTLVLDSDQSITKKAWVANHYGAKELSGPELVDIGIEQMKGFGAEHKAAKVSKVESTGNGAKVVTDHGEFEAKHVLLTTGMMANVAEDSGISVKEGSEPKIQKVVDIKENGQTSQANIWAAGTCADKSVHTIITAGHGAEVAINIISELNGERYVDHDINK</sequence>
<accession>A0A1D7QXD2</accession>
<keyword evidence="4 7" id="KW-0560">Oxidoreductase</keyword>
<dbReference type="PRINTS" id="PR00368">
    <property type="entry name" value="FADPNR"/>
</dbReference>
<evidence type="ECO:0000256" key="2">
    <source>
        <dbReference type="ARBA" id="ARBA00011738"/>
    </source>
</evidence>
<dbReference type="PATRIC" id="fig|632773.3.peg.2422"/>
<feature type="domain" description="FAD/NAD(P)-binding" evidence="6">
    <location>
        <begin position="74"/>
        <end position="161"/>
    </location>
</feature>
<dbReference type="InterPro" id="IPR036188">
    <property type="entry name" value="FAD/NAD-bd_sf"/>
</dbReference>
<dbReference type="PRINTS" id="PR00469">
    <property type="entry name" value="PNDRDTASEII"/>
</dbReference>
<comment type="subunit">
    <text evidence="2">Homodimer.</text>
</comment>
<dbReference type="SUPFAM" id="SSF51905">
    <property type="entry name" value="FAD/NAD(P)-binding domain"/>
    <property type="match status" value="1"/>
</dbReference>
<dbReference type="InterPro" id="IPR023753">
    <property type="entry name" value="FAD/NAD-binding_dom"/>
</dbReference>
<keyword evidence="8" id="KW-1185">Reference proteome</keyword>
<dbReference type="STRING" id="632773.BBEV_2318"/>
<protein>
    <submittedName>
        <fullName evidence="7">Thioredoxin reductase</fullName>
        <ecNumber evidence="7">1.8.1.9</ecNumber>
    </submittedName>
</protein>
<dbReference type="EC" id="1.8.1.9" evidence="7"/>
<reference evidence="7 8" key="1">
    <citation type="submission" date="2015-08" db="EMBL/GenBank/DDBJ databases">
        <title>The complete genome sequence of Bacillus beveridgei MLTeJB.</title>
        <authorList>
            <person name="Hanson T.E."/>
            <person name="Mesa C."/>
            <person name="Basesman S.M."/>
            <person name="Oremland R.S."/>
        </authorList>
    </citation>
    <scope>NUCLEOTIDE SEQUENCE [LARGE SCALE GENOMIC DNA]</scope>
    <source>
        <strain evidence="7 8">MLTeJB</strain>
    </source>
</reference>
<dbReference type="Proteomes" id="UP000094463">
    <property type="component" value="Chromosome"/>
</dbReference>
<dbReference type="AlphaFoldDB" id="A0A1D7QXD2"/>
<name>A0A1D7QXD2_9BACI</name>
<proteinExistence type="predicted"/>
<dbReference type="InterPro" id="IPR003953">
    <property type="entry name" value="FAD-dep_OxRdtase_2_FAD-bd"/>
</dbReference>
<dbReference type="InterPro" id="IPR050097">
    <property type="entry name" value="Ferredoxin-NADP_redctase_2"/>
</dbReference>
<dbReference type="EMBL" id="CP012502">
    <property type="protein sequence ID" value="AOM83659.1"/>
    <property type="molecule type" value="Genomic_DNA"/>
</dbReference>
<evidence type="ECO:0000256" key="3">
    <source>
        <dbReference type="ARBA" id="ARBA00022630"/>
    </source>
</evidence>
<dbReference type="GO" id="GO:0004791">
    <property type="term" value="F:thioredoxin-disulfide reductase (NADPH) activity"/>
    <property type="evidence" value="ECO:0007669"/>
    <property type="project" value="UniProtKB-EC"/>
</dbReference>
<evidence type="ECO:0000256" key="4">
    <source>
        <dbReference type="ARBA" id="ARBA00023002"/>
    </source>
</evidence>
<evidence type="ECO:0000256" key="1">
    <source>
        <dbReference type="ARBA" id="ARBA00001974"/>
    </source>
</evidence>
<dbReference type="Gene3D" id="3.50.50.60">
    <property type="entry name" value="FAD/NAD(P)-binding domain"/>
    <property type="match status" value="1"/>
</dbReference>
<dbReference type="PANTHER" id="PTHR48105">
    <property type="entry name" value="THIOREDOXIN REDUCTASE 1-RELATED-RELATED"/>
    <property type="match status" value="1"/>
</dbReference>
<organism evidence="7 8">
    <name type="scientific">Salisediminibacterium beveridgei</name>
    <dbReference type="NCBI Taxonomy" id="632773"/>
    <lineage>
        <taxon>Bacteria</taxon>
        <taxon>Bacillati</taxon>
        <taxon>Bacillota</taxon>
        <taxon>Bacilli</taxon>
        <taxon>Bacillales</taxon>
        <taxon>Bacillaceae</taxon>
        <taxon>Salisediminibacterium</taxon>
    </lineage>
</organism>
<comment type="cofactor">
    <cofactor evidence="1">
        <name>FAD</name>
        <dbReference type="ChEBI" id="CHEBI:57692"/>
    </cofactor>
</comment>
<evidence type="ECO:0000259" key="5">
    <source>
        <dbReference type="Pfam" id="PF00890"/>
    </source>
</evidence>
<evidence type="ECO:0000313" key="7">
    <source>
        <dbReference type="EMBL" id="AOM83659.1"/>
    </source>
</evidence>
<dbReference type="OrthoDB" id="5345169at2"/>
<evidence type="ECO:0000313" key="8">
    <source>
        <dbReference type="Proteomes" id="UP000094463"/>
    </source>
</evidence>